<dbReference type="EMBL" id="VBQZ03000026">
    <property type="protein sequence ID" value="MXQ85471.1"/>
    <property type="molecule type" value="Genomic_DNA"/>
</dbReference>
<evidence type="ECO:0000313" key="1">
    <source>
        <dbReference type="EMBL" id="MXQ85471.1"/>
    </source>
</evidence>
<protein>
    <submittedName>
        <fullName evidence="1">Uncharacterized protein</fullName>
    </submittedName>
</protein>
<keyword evidence="2" id="KW-1185">Reference proteome</keyword>
<proteinExistence type="predicted"/>
<reference evidence="1" key="1">
    <citation type="submission" date="2019-10" db="EMBL/GenBank/DDBJ databases">
        <title>The sequence and de novo assembly of the wild yak genome.</title>
        <authorList>
            <person name="Liu Y."/>
        </authorList>
    </citation>
    <scope>NUCLEOTIDE SEQUENCE [LARGE SCALE GENOMIC DNA]</scope>
    <source>
        <strain evidence="1">WY2019</strain>
    </source>
</reference>
<organism evidence="1 2">
    <name type="scientific">Bos mutus</name>
    <name type="common">wild yak</name>
    <dbReference type="NCBI Taxonomy" id="72004"/>
    <lineage>
        <taxon>Eukaryota</taxon>
        <taxon>Metazoa</taxon>
        <taxon>Chordata</taxon>
        <taxon>Craniata</taxon>
        <taxon>Vertebrata</taxon>
        <taxon>Euteleostomi</taxon>
        <taxon>Mammalia</taxon>
        <taxon>Eutheria</taxon>
        <taxon>Laurasiatheria</taxon>
        <taxon>Artiodactyla</taxon>
        <taxon>Ruminantia</taxon>
        <taxon>Pecora</taxon>
        <taxon>Bovidae</taxon>
        <taxon>Bovinae</taxon>
        <taxon>Bos</taxon>
    </lineage>
</organism>
<gene>
    <name evidence="1" type="ORF">E5288_WYG011300</name>
</gene>
<sequence length="343" mass="37683">MERNPTGQIQEAVEVNLRKVAYRNLAALIDYDSDFRPSHIAPALLCTQPLWLDWYPDVTLLLRPSLKPLSWGTRLSGNALAQRAASTSRGGLQDEGFYDMSIEVETAEGVSLCSSQGCDTNSKFQLISGNYRICWLGASSDWQYAGSHVDKDQSKGRKAFFADSNVQPLSRISQQPPTSQTEVVLSTDEAADWLHPGNILFQRDSFREGFLREVAEAARGCLPEPSNLSITFNEYICWPVIRCPRGTAQLPGTVLCRWMQRCQSSSEDLPGHRPCLWSGAPFMPFGLADVCADFDSGYLPAFPLSLASTLLPGTHSPTPSAVLWQGLVCLPTGKVHTPPVDSS</sequence>
<name>A0A6B0R8Z5_9CETA</name>
<evidence type="ECO:0000313" key="2">
    <source>
        <dbReference type="Proteomes" id="UP000322234"/>
    </source>
</evidence>
<accession>A0A6B0R8Z5</accession>
<dbReference type="AlphaFoldDB" id="A0A6B0R8Z5"/>
<dbReference type="Proteomes" id="UP000322234">
    <property type="component" value="Unassembled WGS sequence"/>
</dbReference>
<comment type="caution">
    <text evidence="1">The sequence shown here is derived from an EMBL/GenBank/DDBJ whole genome shotgun (WGS) entry which is preliminary data.</text>
</comment>